<feature type="transmembrane region" description="Helical" evidence="1">
    <location>
        <begin position="21"/>
        <end position="41"/>
    </location>
</feature>
<keyword evidence="3" id="KW-1185">Reference proteome</keyword>
<keyword evidence="1" id="KW-1133">Transmembrane helix</keyword>
<dbReference type="RefSeq" id="WP_023974212.1">
    <property type="nucleotide sequence ID" value="NZ_BJLA01000002.1"/>
</dbReference>
<proteinExistence type="predicted"/>
<evidence type="ECO:0000313" key="2">
    <source>
        <dbReference type="EMBL" id="GEA29699.1"/>
    </source>
</evidence>
<reference evidence="2 3" key="1">
    <citation type="submission" date="2019-06" db="EMBL/GenBank/DDBJ databases">
        <title>Draft genome sequence of Clostridium diolis DSM 15410.</title>
        <authorList>
            <person name="Kobayashi H."/>
            <person name="Tanizawa Y."/>
            <person name="Tohno M."/>
        </authorList>
    </citation>
    <scope>NUCLEOTIDE SEQUENCE [LARGE SCALE GENOMIC DNA]</scope>
    <source>
        <strain evidence="2 3">DSM 15410</strain>
    </source>
</reference>
<keyword evidence="1" id="KW-0472">Membrane</keyword>
<evidence type="ECO:0008006" key="4">
    <source>
        <dbReference type="Google" id="ProtNLM"/>
    </source>
</evidence>
<accession>A0AAV3VVK9</accession>
<dbReference type="EMBL" id="BJLA01000002">
    <property type="protein sequence ID" value="GEA29699.1"/>
    <property type="molecule type" value="Genomic_DNA"/>
</dbReference>
<dbReference type="AlphaFoldDB" id="A0AAV3VVK9"/>
<feature type="transmembrane region" description="Helical" evidence="1">
    <location>
        <begin position="53"/>
        <end position="71"/>
    </location>
</feature>
<name>A0AAV3VVK9_9CLOT</name>
<dbReference type="Proteomes" id="UP000325212">
    <property type="component" value="Unassembled WGS sequence"/>
</dbReference>
<sequence>MKKQSNITTQIKSKVVIINSLFIGAMIIIFLGLFFCAFSFVNNIHINVLTASMPGEIFGLLVLYLGIRYYFSVIKFKEELFSSSSKFSWDNFRRNKKKKFSYKK</sequence>
<evidence type="ECO:0000313" key="3">
    <source>
        <dbReference type="Proteomes" id="UP000325212"/>
    </source>
</evidence>
<comment type="caution">
    <text evidence="2">The sequence shown here is derived from an EMBL/GenBank/DDBJ whole genome shotgun (WGS) entry which is preliminary data.</text>
</comment>
<keyword evidence="1" id="KW-0812">Transmembrane</keyword>
<protein>
    <recommendedName>
        <fullName evidence="4">PrgI family protein</fullName>
    </recommendedName>
</protein>
<organism evidence="2 3">
    <name type="scientific">Clostridium diolis</name>
    <dbReference type="NCBI Taxonomy" id="223919"/>
    <lineage>
        <taxon>Bacteria</taxon>
        <taxon>Bacillati</taxon>
        <taxon>Bacillota</taxon>
        <taxon>Clostridia</taxon>
        <taxon>Eubacteriales</taxon>
        <taxon>Clostridiaceae</taxon>
        <taxon>Clostridium</taxon>
    </lineage>
</organism>
<gene>
    <name evidence="2" type="ORF">CDIOL_06220</name>
</gene>
<evidence type="ECO:0000256" key="1">
    <source>
        <dbReference type="SAM" id="Phobius"/>
    </source>
</evidence>